<keyword evidence="2" id="KW-1185">Reference proteome</keyword>
<accession>A0ABX5R396</accession>
<protein>
    <submittedName>
        <fullName evidence="1">Uncharacterized protein</fullName>
    </submittedName>
</protein>
<name>A0ABX5R396_9GAMM</name>
<evidence type="ECO:0000313" key="2">
    <source>
        <dbReference type="Proteomes" id="UP000288804"/>
    </source>
</evidence>
<proteinExistence type="predicted"/>
<dbReference type="EMBL" id="CP032487">
    <property type="protein sequence ID" value="QAX79776.1"/>
    <property type="molecule type" value="Genomic_DNA"/>
</dbReference>
<gene>
    <name evidence="1" type="ORF">D5F51_15185</name>
</gene>
<dbReference type="RefSeq" id="WP_162301751.1">
    <property type="nucleotide sequence ID" value="NZ_CP032487.1"/>
</dbReference>
<evidence type="ECO:0000313" key="1">
    <source>
        <dbReference type="EMBL" id="QAX79776.1"/>
    </source>
</evidence>
<dbReference type="Proteomes" id="UP000288804">
    <property type="component" value="Chromosome"/>
</dbReference>
<sequence length="99" mass="11802">MIKITDFLVTDYDMRQISLMKELVDSYEKKELDLITLINKLRALLDCLQNVNIEWKQCFHENWFTLEQIYAVSLDESKPVSEYNDYLIEPIANIIKLLN</sequence>
<reference evidence="2" key="1">
    <citation type="submission" date="2018-09" db="EMBL/GenBank/DDBJ databases">
        <title>Yersinia hibernicus sp. nov.</title>
        <authorList>
            <person name="Nguyen S.V."/>
            <person name="Mundanda D.M."/>
            <person name="Anes J."/>
            <person name="Fanning S."/>
        </authorList>
    </citation>
    <scope>NUCLEOTIDE SEQUENCE [LARGE SCALE GENOMIC DNA]</scope>
    <source>
        <strain evidence="2">CFS1934</strain>
    </source>
</reference>
<organism evidence="1 2">
    <name type="scientific">Yersinia hibernica</name>
    <dbReference type="NCBI Taxonomy" id="2339259"/>
    <lineage>
        <taxon>Bacteria</taxon>
        <taxon>Pseudomonadati</taxon>
        <taxon>Pseudomonadota</taxon>
        <taxon>Gammaproteobacteria</taxon>
        <taxon>Enterobacterales</taxon>
        <taxon>Yersiniaceae</taxon>
        <taxon>Yersinia</taxon>
    </lineage>
</organism>